<dbReference type="PANTHER" id="PTHR13011:SF0">
    <property type="entry name" value="GENERAL TRANSCRIPTION FACTOR IIF SUBUNIT 1"/>
    <property type="match status" value="1"/>
</dbReference>
<accession>A0A8B7Y222</accession>
<feature type="compositionally biased region" description="Basic and acidic residues" evidence="9">
    <location>
        <begin position="306"/>
        <end position="322"/>
    </location>
</feature>
<evidence type="ECO:0000256" key="8">
    <source>
        <dbReference type="RuleBase" id="RU366044"/>
    </source>
</evidence>
<feature type="region of interest" description="Disordered" evidence="9">
    <location>
        <begin position="70"/>
        <end position="89"/>
    </location>
</feature>
<keyword evidence="5 8" id="KW-0804">Transcription</keyword>
<dbReference type="InterPro" id="IPR008851">
    <property type="entry name" value="TFIIF-alpha"/>
</dbReference>
<dbReference type="GO" id="GO:0016251">
    <property type="term" value="F:RNA polymerase II general transcription initiation factor activity"/>
    <property type="evidence" value="ECO:0007669"/>
    <property type="project" value="TreeGrafter"/>
</dbReference>
<dbReference type="InterPro" id="IPR011039">
    <property type="entry name" value="TFIIF_interaction"/>
</dbReference>
<feature type="compositionally biased region" description="Acidic residues" evidence="9">
    <location>
        <begin position="323"/>
        <end position="336"/>
    </location>
</feature>
<dbReference type="RefSeq" id="XP_022087224.1">
    <property type="nucleotide sequence ID" value="XM_022231532.1"/>
</dbReference>
<feature type="compositionally biased region" description="Low complexity" evidence="9">
    <location>
        <begin position="397"/>
        <end position="419"/>
    </location>
</feature>
<keyword evidence="10" id="KW-1185">Reference proteome</keyword>
<dbReference type="InterPro" id="IPR036388">
    <property type="entry name" value="WH-like_DNA-bd_sf"/>
</dbReference>
<sequence length="541" mass="61503">MSVKTNFRGLSRPTTSAVGLPEPPECTVRVKSNSSKRYSIMQFNRGDNVDLSKWKQAKMERENNLKEFKMLNPDMPTSGAGSEFGRERREEARRKKYGIQAKKYKEEDQPWILKQIGAPGRKYKGKKEGLVSENSSYFIFKQQADGSFEAHPVDSWYSFTSVATHKTLNAEEAEEEFGRRDRTFNYFSLMVKKRLKESVGEELSKEEEEEMKAKAKGTKKTADLRITEDDDYQDLMTSEESDGFMSEEDDETAKSKAKRKGQPKSKKAKKKKQDSDDEAEEESDEGDFEGRELDYISEDSSDEEEEQKKIDIKGLDEELQKIEDEEEEEEEEEEQEKEGGGEETKDETDGKDESAKKEGAFSSSSSSDSDDSDIDDTKIQSAMLMQRKPSKRPGTPPSQKLPSKSSSRSSSRPETPTQSANVAPPTTSTLSDAARKLHQERVSVKRPPGTNEGSSSKRLKMEGDQSGGRTPGKEAMGLTEDIVRRYLLRKPMTTKDLLYKLKSKKIGLKSDVIVKRLTEILRKLDPKQTKIKDKTYWFLKE</sequence>
<gene>
    <name evidence="11" type="primary">LOC110977420</name>
</gene>
<feature type="compositionally biased region" description="Acidic residues" evidence="9">
    <location>
        <begin position="228"/>
        <end position="251"/>
    </location>
</feature>
<dbReference type="GO" id="GO:0005674">
    <property type="term" value="C:transcription factor TFIIF complex"/>
    <property type="evidence" value="ECO:0007669"/>
    <property type="project" value="TreeGrafter"/>
</dbReference>
<dbReference type="Gene3D" id="1.10.10.10">
    <property type="entry name" value="Winged helix-like DNA-binding domain superfamily/Winged helix DNA-binding domain"/>
    <property type="match status" value="1"/>
</dbReference>
<comment type="subcellular location">
    <subcellularLocation>
        <location evidence="1 8">Nucleus</location>
    </subcellularLocation>
</comment>
<dbReference type="GeneID" id="110977420"/>
<evidence type="ECO:0000256" key="7">
    <source>
        <dbReference type="ARBA" id="ARBA00025232"/>
    </source>
</evidence>
<feature type="compositionally biased region" description="Acidic residues" evidence="9">
    <location>
        <begin position="275"/>
        <end position="287"/>
    </location>
</feature>
<dbReference type="GO" id="GO:0003677">
    <property type="term" value="F:DNA binding"/>
    <property type="evidence" value="ECO:0007669"/>
    <property type="project" value="UniProtKB-KW"/>
</dbReference>
<evidence type="ECO:0000256" key="6">
    <source>
        <dbReference type="ARBA" id="ARBA00023242"/>
    </source>
</evidence>
<dbReference type="AlphaFoldDB" id="A0A8B7Y222"/>
<comment type="function">
    <text evidence="7 8">TFIIF is a general transcription initiation factor that binds to RNA polymerase II and helps to recruit it to the initiation complex in collaboration with TFIIB. It promotes transcription elongation.</text>
</comment>
<evidence type="ECO:0000256" key="1">
    <source>
        <dbReference type="ARBA" id="ARBA00004123"/>
    </source>
</evidence>
<feature type="region of interest" description="Disordered" evidence="9">
    <location>
        <begin position="1"/>
        <end position="26"/>
    </location>
</feature>
<dbReference type="Proteomes" id="UP000694845">
    <property type="component" value="Unplaced"/>
</dbReference>
<evidence type="ECO:0000256" key="3">
    <source>
        <dbReference type="ARBA" id="ARBA00023015"/>
    </source>
</evidence>
<feature type="compositionally biased region" description="Basic and acidic residues" evidence="9">
    <location>
        <begin position="337"/>
        <end position="359"/>
    </location>
</feature>
<feature type="compositionally biased region" description="Polar residues" evidence="9">
    <location>
        <begin position="420"/>
        <end position="431"/>
    </location>
</feature>
<feature type="compositionally biased region" description="Basic and acidic residues" evidence="9">
    <location>
        <begin position="433"/>
        <end position="443"/>
    </location>
</feature>
<reference evidence="11" key="1">
    <citation type="submission" date="2025-08" db="UniProtKB">
        <authorList>
            <consortium name="RefSeq"/>
        </authorList>
    </citation>
    <scope>IDENTIFICATION</scope>
</reference>
<evidence type="ECO:0000313" key="11">
    <source>
        <dbReference type="RefSeq" id="XP_022087224.1"/>
    </source>
</evidence>
<protein>
    <recommendedName>
        <fullName evidence="8">Transcription initiation factor IIF subunit alpha</fullName>
    </recommendedName>
</protein>
<dbReference type="OrthoDB" id="76676at2759"/>
<dbReference type="OMA" id="VTCGKTM"/>
<evidence type="ECO:0000256" key="4">
    <source>
        <dbReference type="ARBA" id="ARBA00023125"/>
    </source>
</evidence>
<keyword evidence="4 8" id="KW-0238">DNA-binding</keyword>
<feature type="region of interest" description="Disordered" evidence="9">
    <location>
        <begin position="198"/>
        <end position="476"/>
    </location>
</feature>
<comment type="similarity">
    <text evidence="2 8">Belongs to the TFIIF alpha subunit family.</text>
</comment>
<dbReference type="InterPro" id="IPR036390">
    <property type="entry name" value="WH_DNA-bd_sf"/>
</dbReference>
<feature type="compositionally biased region" description="Basic residues" evidence="9">
    <location>
        <begin position="255"/>
        <end position="272"/>
    </location>
</feature>
<proteinExistence type="inferred from homology"/>
<keyword evidence="3 8" id="KW-0805">Transcription regulation</keyword>
<evidence type="ECO:0000256" key="9">
    <source>
        <dbReference type="SAM" id="MobiDB-lite"/>
    </source>
</evidence>
<dbReference type="Pfam" id="PF05793">
    <property type="entry name" value="TFIIF_alpha"/>
    <property type="match status" value="1"/>
</dbReference>
<feature type="compositionally biased region" description="Acidic residues" evidence="9">
    <location>
        <begin position="295"/>
        <end position="305"/>
    </location>
</feature>
<name>A0A8B7Y222_ACAPL</name>
<dbReference type="KEGG" id="aplc:110977420"/>
<keyword evidence="6 8" id="KW-0539">Nucleus</keyword>
<evidence type="ECO:0000313" key="10">
    <source>
        <dbReference type="Proteomes" id="UP000694845"/>
    </source>
</evidence>
<dbReference type="GO" id="GO:0032968">
    <property type="term" value="P:positive regulation of transcription elongation by RNA polymerase II"/>
    <property type="evidence" value="ECO:0007669"/>
    <property type="project" value="InterPro"/>
</dbReference>
<evidence type="ECO:0000256" key="2">
    <source>
        <dbReference type="ARBA" id="ARBA00005249"/>
    </source>
</evidence>
<evidence type="ECO:0000256" key="5">
    <source>
        <dbReference type="ARBA" id="ARBA00023163"/>
    </source>
</evidence>
<organism evidence="10 11">
    <name type="scientific">Acanthaster planci</name>
    <name type="common">Crown-of-thorns starfish</name>
    <dbReference type="NCBI Taxonomy" id="133434"/>
    <lineage>
        <taxon>Eukaryota</taxon>
        <taxon>Metazoa</taxon>
        <taxon>Echinodermata</taxon>
        <taxon>Eleutherozoa</taxon>
        <taxon>Asterozoa</taxon>
        <taxon>Asteroidea</taxon>
        <taxon>Valvatacea</taxon>
        <taxon>Valvatida</taxon>
        <taxon>Acanthasteridae</taxon>
        <taxon>Acanthaster</taxon>
    </lineage>
</organism>
<dbReference type="SUPFAM" id="SSF50916">
    <property type="entry name" value="Rap30/74 interaction domains"/>
    <property type="match status" value="1"/>
</dbReference>
<dbReference type="GO" id="GO:0001096">
    <property type="term" value="F:TFIIF-class transcription factor complex binding"/>
    <property type="evidence" value="ECO:0007669"/>
    <property type="project" value="TreeGrafter"/>
</dbReference>
<dbReference type="SUPFAM" id="SSF46785">
    <property type="entry name" value="Winged helix' DNA-binding domain"/>
    <property type="match status" value="1"/>
</dbReference>
<dbReference type="GO" id="GO:0006367">
    <property type="term" value="P:transcription initiation at RNA polymerase II promoter"/>
    <property type="evidence" value="ECO:0007669"/>
    <property type="project" value="InterPro"/>
</dbReference>
<dbReference type="PANTHER" id="PTHR13011">
    <property type="entry name" value="TFIIF-ALPHA"/>
    <property type="match status" value="1"/>
</dbReference>